<evidence type="ECO:0000256" key="1">
    <source>
        <dbReference type="SAM" id="MobiDB-lite"/>
    </source>
</evidence>
<feature type="region of interest" description="Disordered" evidence="1">
    <location>
        <begin position="1"/>
        <end position="54"/>
    </location>
</feature>
<dbReference type="AlphaFoldDB" id="A0A448X757"/>
<dbReference type="Proteomes" id="UP000784294">
    <property type="component" value="Unassembled WGS sequence"/>
</dbReference>
<protein>
    <submittedName>
        <fullName evidence="2">Uncharacterized protein</fullName>
    </submittedName>
</protein>
<feature type="compositionally biased region" description="Polar residues" evidence="1">
    <location>
        <begin position="20"/>
        <end position="33"/>
    </location>
</feature>
<dbReference type="EMBL" id="CAAALY010106025">
    <property type="protein sequence ID" value="VEL29765.1"/>
    <property type="molecule type" value="Genomic_DNA"/>
</dbReference>
<gene>
    <name evidence="2" type="ORF">PXEA_LOCUS23205</name>
</gene>
<organism evidence="2 3">
    <name type="scientific">Protopolystoma xenopodis</name>
    <dbReference type="NCBI Taxonomy" id="117903"/>
    <lineage>
        <taxon>Eukaryota</taxon>
        <taxon>Metazoa</taxon>
        <taxon>Spiralia</taxon>
        <taxon>Lophotrochozoa</taxon>
        <taxon>Platyhelminthes</taxon>
        <taxon>Monogenea</taxon>
        <taxon>Polyopisthocotylea</taxon>
        <taxon>Polystomatidea</taxon>
        <taxon>Polystomatidae</taxon>
        <taxon>Protopolystoma</taxon>
    </lineage>
</organism>
<feature type="region of interest" description="Disordered" evidence="1">
    <location>
        <begin position="90"/>
        <end position="115"/>
    </location>
</feature>
<proteinExistence type="predicted"/>
<evidence type="ECO:0000313" key="2">
    <source>
        <dbReference type="EMBL" id="VEL29765.1"/>
    </source>
</evidence>
<reference evidence="2" key="1">
    <citation type="submission" date="2018-11" db="EMBL/GenBank/DDBJ databases">
        <authorList>
            <consortium name="Pathogen Informatics"/>
        </authorList>
    </citation>
    <scope>NUCLEOTIDE SEQUENCE</scope>
</reference>
<evidence type="ECO:0000313" key="3">
    <source>
        <dbReference type="Proteomes" id="UP000784294"/>
    </source>
</evidence>
<keyword evidence="3" id="KW-1185">Reference proteome</keyword>
<name>A0A448X757_9PLAT</name>
<feature type="compositionally biased region" description="Basic and acidic residues" evidence="1">
    <location>
        <begin position="45"/>
        <end position="54"/>
    </location>
</feature>
<accession>A0A448X757</accession>
<comment type="caution">
    <text evidence="2">The sequence shown here is derived from an EMBL/GenBank/DDBJ whole genome shotgun (WGS) entry which is preliminary data.</text>
</comment>
<sequence>MFNLLTKGDESSWTADGFSSAPNKLTNNHTSTPCRKPPCSSRLTRSSESKRSNNLAKFERMEKRIFNVVDDLACAVVQNVNDVAERDCLKSSSFSPQRTPRSNCQIETSSDVSTTPWTTHISGDLDYTVPEMAMPSADETISMARGALASRTINRDSDRLTMVSPVVLESGMLPDHQDEVERQLIDLILDPSYRRIGMNSSGTKRDAFTGKEPIPFEARVSRGQIMI</sequence>